<feature type="domain" description="LptD C-terminal" evidence="2">
    <location>
        <begin position="306"/>
        <end position="681"/>
    </location>
</feature>
<protein>
    <recommendedName>
        <fullName evidence="1">LPS-assembly protein LptD</fullName>
    </recommendedName>
</protein>
<dbReference type="Pfam" id="PF04453">
    <property type="entry name" value="LptD"/>
    <property type="match status" value="1"/>
</dbReference>
<feature type="signal peptide" evidence="1">
    <location>
        <begin position="1"/>
        <end position="24"/>
    </location>
</feature>
<organism evidence="3 4">
    <name type="scientific">Alysiella filiformis DSM 16848</name>
    <dbReference type="NCBI Taxonomy" id="1120981"/>
    <lineage>
        <taxon>Bacteria</taxon>
        <taxon>Pseudomonadati</taxon>
        <taxon>Pseudomonadota</taxon>
        <taxon>Betaproteobacteria</taxon>
        <taxon>Neisseriales</taxon>
        <taxon>Neisseriaceae</taxon>
        <taxon>Alysiella</taxon>
    </lineage>
</organism>
<dbReference type="EMBL" id="OCNF01000006">
    <property type="protein sequence ID" value="SOD67584.1"/>
    <property type="molecule type" value="Genomic_DNA"/>
</dbReference>
<sequence precursor="true">MSRSVVSKPLVLALGVAFSGSAYANSVMDWSQSSLSCHAPQNAATRYAVPAAKGSGGETLPENATRLTADRATGQTNALHRAEGDVIVERNNETLNADWVEYDQRTEEVVAGDDFTLTRADGQTVKGKHLRYNLAKKVGNAQESAFEAVHEGRRLQGVSGELSLEDKNHSRMKNVKFNTCAAGDHSWYIQAAELKNNQTTGIGVAKHAKLVFGGVPILYTPWADFPTRGNRKSGLLVPTLKVGSDGTELALPYYLNLAPNYDATLTPSVITARGAALGGELRYLQAQYSGSLNGRYLPHDRRSPYNNRYEIKWQHRHQINPQWRGGIDLNQVSDDDYYRDFYGRYDIAANTHLNRRAWLAHQSQPVWGEPVRTQIVVQKYQTLTDSAGKKDKPYALLPEISSQWHKNHGKARYDFTAQLTRFDHSRKQSGTRAVVYPSVKWDWGNRWAHVRPKVGVHATQYWLKKHSGSQERRETRVLPMVNVDSGVVFERELTLNRQRYVQTLEPRLFYNYIATQSQNHLPNFDSGSTDFSYDQLFRENIYSGNDRINSSNSLAFGLQTRVLNAHNGAEKFRAGIGQKHYFNTDDVLLNGSLEKTPRKRSDIAAFAGGQIHKNWFVDSHVHYNESAKQTQNWAAGVRYNPQAGKVFSARFKYGRNEEIYTGYYEKLKQIDLAMQYPLNPNLYAVARLNYNIAPRTPLEQTIGLEYKNGCGCWGASLVAQRYITGLNQYKNAVYFTLQLKDLSSLGSDTYEKLRLGIPGYHKTNNVNTR</sequence>
<dbReference type="PANTHER" id="PTHR30189:SF1">
    <property type="entry name" value="LPS-ASSEMBLY PROTEIN LPTD"/>
    <property type="match status" value="1"/>
</dbReference>
<comment type="subunit">
    <text evidence="1">Component of the lipopolysaccharide transport and assembly complex. Interacts with LptE and LptA.</text>
</comment>
<reference evidence="3 4" key="1">
    <citation type="submission" date="2017-09" db="EMBL/GenBank/DDBJ databases">
        <authorList>
            <person name="Ehlers B."/>
            <person name="Leendertz F.H."/>
        </authorList>
    </citation>
    <scope>NUCLEOTIDE SEQUENCE [LARGE SCALE GENOMIC DNA]</scope>
    <source>
        <strain evidence="3 4">DSM 16848</strain>
    </source>
</reference>
<evidence type="ECO:0000313" key="3">
    <source>
        <dbReference type="EMBL" id="SOD67584.1"/>
    </source>
</evidence>
<dbReference type="GO" id="GO:0015920">
    <property type="term" value="P:lipopolysaccharide transport"/>
    <property type="evidence" value="ECO:0007669"/>
    <property type="project" value="InterPro"/>
</dbReference>
<keyword evidence="1" id="KW-0998">Cell outer membrane</keyword>
<evidence type="ECO:0000256" key="1">
    <source>
        <dbReference type="HAMAP-Rule" id="MF_01411"/>
    </source>
</evidence>
<dbReference type="PANTHER" id="PTHR30189">
    <property type="entry name" value="LPS-ASSEMBLY PROTEIN"/>
    <property type="match status" value="1"/>
</dbReference>
<keyword evidence="1" id="KW-0472">Membrane</keyword>
<accession>A0A286E9P9</accession>
<proteinExistence type="inferred from homology"/>
<keyword evidence="4" id="KW-1185">Reference proteome</keyword>
<dbReference type="InterPro" id="IPR050218">
    <property type="entry name" value="LptD"/>
</dbReference>
<dbReference type="Gene3D" id="2.60.450.10">
    <property type="entry name" value="Lipopolysaccharide (LPS) transport protein A like domain"/>
    <property type="match status" value="1"/>
</dbReference>
<comment type="similarity">
    <text evidence="1">Belongs to the LptD family.</text>
</comment>
<dbReference type="InterPro" id="IPR020889">
    <property type="entry name" value="LipoPS_assembly_LptD"/>
</dbReference>
<comment type="function">
    <text evidence="1">Together with LptE, is involved in the assembly of lipopolysaccharide (LPS) at the surface of the outer membrane.</text>
</comment>
<dbReference type="GO" id="GO:0009279">
    <property type="term" value="C:cell outer membrane"/>
    <property type="evidence" value="ECO:0007669"/>
    <property type="project" value="UniProtKB-SubCell"/>
</dbReference>
<feature type="chain" id="PRO_5013405480" description="LPS-assembly protein LptD" evidence="1">
    <location>
        <begin position="25"/>
        <end position="769"/>
    </location>
</feature>
<name>A0A286E9P9_9NEIS</name>
<evidence type="ECO:0000313" key="4">
    <source>
        <dbReference type="Proteomes" id="UP000219669"/>
    </source>
</evidence>
<dbReference type="AlphaFoldDB" id="A0A286E9P9"/>
<dbReference type="Proteomes" id="UP000219669">
    <property type="component" value="Unassembled WGS sequence"/>
</dbReference>
<dbReference type="InterPro" id="IPR007543">
    <property type="entry name" value="LptD_C"/>
</dbReference>
<dbReference type="GO" id="GO:0043165">
    <property type="term" value="P:Gram-negative-bacterium-type cell outer membrane assembly"/>
    <property type="evidence" value="ECO:0007669"/>
    <property type="project" value="UniProtKB-UniRule"/>
</dbReference>
<comment type="caution">
    <text evidence="1">Lacks conserved residue(s) required for the propagation of feature annotation.</text>
</comment>
<comment type="subcellular location">
    <subcellularLocation>
        <location evidence="1">Cell outer membrane</location>
    </subcellularLocation>
</comment>
<dbReference type="GO" id="GO:1990351">
    <property type="term" value="C:transporter complex"/>
    <property type="evidence" value="ECO:0007669"/>
    <property type="project" value="TreeGrafter"/>
</dbReference>
<gene>
    <name evidence="1" type="primary">lptD</name>
    <name evidence="3" type="ORF">SAMN02746062_00959</name>
</gene>
<evidence type="ECO:0000259" key="2">
    <source>
        <dbReference type="Pfam" id="PF04453"/>
    </source>
</evidence>
<keyword evidence="1" id="KW-0732">Signal</keyword>
<dbReference type="HAMAP" id="MF_01411">
    <property type="entry name" value="LPS_assembly_LptD"/>
    <property type="match status" value="1"/>
</dbReference>
<dbReference type="RefSeq" id="WP_224446335.1">
    <property type="nucleotide sequence ID" value="NZ_CP083931.1"/>
</dbReference>